<gene>
    <name evidence="1" type="ORF">Bpfe_023362</name>
</gene>
<dbReference type="AlphaFoldDB" id="A0AAD8B387"/>
<accession>A0AAD8B387</accession>
<dbReference type="EMBL" id="JASAOG010000154">
    <property type="protein sequence ID" value="KAK0047231.1"/>
    <property type="molecule type" value="Genomic_DNA"/>
</dbReference>
<reference evidence="1" key="1">
    <citation type="journal article" date="2023" name="PLoS Negl. Trop. Dis.">
        <title>A genome sequence for Biomphalaria pfeifferi, the major vector snail for the human-infecting parasite Schistosoma mansoni.</title>
        <authorList>
            <person name="Bu L."/>
            <person name="Lu L."/>
            <person name="Laidemitt M.R."/>
            <person name="Zhang S.M."/>
            <person name="Mutuku M."/>
            <person name="Mkoji G."/>
            <person name="Steinauer M."/>
            <person name="Loker E.S."/>
        </authorList>
    </citation>
    <scope>NUCLEOTIDE SEQUENCE</scope>
    <source>
        <strain evidence="1">KasaAsao</strain>
    </source>
</reference>
<proteinExistence type="predicted"/>
<name>A0AAD8B387_BIOPF</name>
<evidence type="ECO:0000313" key="2">
    <source>
        <dbReference type="Proteomes" id="UP001233172"/>
    </source>
</evidence>
<comment type="caution">
    <text evidence="1">The sequence shown here is derived from an EMBL/GenBank/DDBJ whole genome shotgun (WGS) entry which is preliminary data.</text>
</comment>
<reference evidence="1" key="2">
    <citation type="submission" date="2023-04" db="EMBL/GenBank/DDBJ databases">
        <authorList>
            <person name="Bu L."/>
            <person name="Lu L."/>
            <person name="Laidemitt M.R."/>
            <person name="Zhang S.M."/>
            <person name="Mutuku M."/>
            <person name="Mkoji G."/>
            <person name="Steinauer M."/>
            <person name="Loker E.S."/>
        </authorList>
    </citation>
    <scope>NUCLEOTIDE SEQUENCE</scope>
    <source>
        <strain evidence="1">KasaAsao</strain>
        <tissue evidence="1">Whole Snail</tissue>
    </source>
</reference>
<dbReference type="Proteomes" id="UP001233172">
    <property type="component" value="Unassembled WGS sequence"/>
</dbReference>
<organism evidence="1 2">
    <name type="scientific">Biomphalaria pfeifferi</name>
    <name type="common">Bloodfluke planorb</name>
    <name type="synonym">Freshwater snail</name>
    <dbReference type="NCBI Taxonomy" id="112525"/>
    <lineage>
        <taxon>Eukaryota</taxon>
        <taxon>Metazoa</taxon>
        <taxon>Spiralia</taxon>
        <taxon>Lophotrochozoa</taxon>
        <taxon>Mollusca</taxon>
        <taxon>Gastropoda</taxon>
        <taxon>Heterobranchia</taxon>
        <taxon>Euthyneura</taxon>
        <taxon>Panpulmonata</taxon>
        <taxon>Hygrophila</taxon>
        <taxon>Lymnaeoidea</taxon>
        <taxon>Planorbidae</taxon>
        <taxon>Biomphalaria</taxon>
    </lineage>
</organism>
<keyword evidence="2" id="KW-1185">Reference proteome</keyword>
<protein>
    <submittedName>
        <fullName evidence="1">Uncharacterized protein</fullName>
    </submittedName>
</protein>
<evidence type="ECO:0000313" key="1">
    <source>
        <dbReference type="EMBL" id="KAK0047231.1"/>
    </source>
</evidence>
<sequence>MAGGGEGENGIQGSSNVRMEFIARTAFYLGILSGQPCGQIVSVCFRAEISDLWRLLTFMSTIWFLLPDSNMVIGPK</sequence>